<evidence type="ECO:0000256" key="5">
    <source>
        <dbReference type="ARBA" id="ARBA00022490"/>
    </source>
</evidence>
<dbReference type="FunFam" id="1.20.58.220:FF:000004">
    <property type="entry name" value="Phosphate-specific transport system accessory protein PhoU"/>
    <property type="match status" value="1"/>
</dbReference>
<proteinExistence type="inferred from homology"/>
<reference evidence="10" key="1">
    <citation type="submission" date="2017-02" db="EMBL/GenBank/DDBJ databases">
        <authorList>
            <person name="Varghese N."/>
            <person name="Submissions S."/>
        </authorList>
    </citation>
    <scope>NUCLEOTIDE SEQUENCE [LARGE SCALE GENOMIC DNA]</scope>
    <source>
        <strain evidence="10">DSM 15739</strain>
    </source>
</reference>
<keyword evidence="5 7" id="KW-0963">Cytoplasm</keyword>
<dbReference type="InterPro" id="IPR038078">
    <property type="entry name" value="PhoU-like_sf"/>
</dbReference>
<dbReference type="RefSeq" id="WP_078755209.1">
    <property type="nucleotide sequence ID" value="NZ_FUWO01000002.1"/>
</dbReference>
<evidence type="ECO:0000259" key="8">
    <source>
        <dbReference type="Pfam" id="PF01895"/>
    </source>
</evidence>
<feature type="domain" description="PhoU" evidence="8">
    <location>
        <begin position="121"/>
        <end position="206"/>
    </location>
</feature>
<dbReference type="GO" id="GO:0005737">
    <property type="term" value="C:cytoplasm"/>
    <property type="evidence" value="ECO:0007669"/>
    <property type="project" value="UniProtKB-SubCell"/>
</dbReference>
<evidence type="ECO:0000256" key="3">
    <source>
        <dbReference type="ARBA" id="ARBA00011738"/>
    </source>
</evidence>
<dbReference type="EMBL" id="FUWO01000002">
    <property type="protein sequence ID" value="SJZ33134.1"/>
    <property type="molecule type" value="Genomic_DNA"/>
</dbReference>
<dbReference type="NCBIfam" id="TIGR02135">
    <property type="entry name" value="phoU_full"/>
    <property type="match status" value="1"/>
</dbReference>
<name>A0A1T4JSQ3_9LACT</name>
<dbReference type="Proteomes" id="UP000189941">
    <property type="component" value="Unassembled WGS sequence"/>
</dbReference>
<keyword evidence="4 7" id="KW-0813">Transport</keyword>
<protein>
    <recommendedName>
        <fullName evidence="7">Phosphate-specific transport system accessory protein PhoU</fullName>
    </recommendedName>
</protein>
<dbReference type="STRING" id="1121925.SAMN02746011_00358"/>
<keyword evidence="6 7" id="KW-0592">Phosphate transport</keyword>
<comment type="subcellular location">
    <subcellularLocation>
        <location evidence="1 7">Cytoplasm</location>
    </subcellularLocation>
</comment>
<sequence>MRSVYEQELKELYVQLTSLGNAANESLHKAVTAYQNDDKELAHELFSDDLRINASTADIEKAAYRIIALQQPVARDLRLIFTVLHGSQDIERIADHAVSIAKATMRLDENFKDAPQINQVLMEMAEKVQVMLTDAITAFMEQDSRGAKAIAERDEEVDALLSKLFKIVIKDMEEQSDVITSGVSYIGVARNLERIGDYVTNICERIVYLNTGEIIELN</sequence>
<comment type="subunit">
    <text evidence="3 7">Homodimer.</text>
</comment>
<accession>A0A1T4JSQ3</accession>
<dbReference type="GO" id="GO:0045936">
    <property type="term" value="P:negative regulation of phosphate metabolic process"/>
    <property type="evidence" value="ECO:0007669"/>
    <property type="project" value="InterPro"/>
</dbReference>
<evidence type="ECO:0000256" key="2">
    <source>
        <dbReference type="ARBA" id="ARBA00008107"/>
    </source>
</evidence>
<dbReference type="OrthoDB" id="9814256at2"/>
<dbReference type="Gene3D" id="1.20.58.220">
    <property type="entry name" value="Phosphate transport system protein phou homolog 2, domain 2"/>
    <property type="match status" value="1"/>
</dbReference>
<dbReference type="PIRSF" id="PIRSF003107">
    <property type="entry name" value="PhoU"/>
    <property type="match status" value="1"/>
</dbReference>
<dbReference type="InterPro" id="IPR028366">
    <property type="entry name" value="PhoU"/>
</dbReference>
<organism evidence="9 10">
    <name type="scientific">Globicatella sulfidifaciens DSM 15739</name>
    <dbReference type="NCBI Taxonomy" id="1121925"/>
    <lineage>
        <taxon>Bacteria</taxon>
        <taxon>Bacillati</taxon>
        <taxon>Bacillota</taxon>
        <taxon>Bacilli</taxon>
        <taxon>Lactobacillales</taxon>
        <taxon>Aerococcaceae</taxon>
        <taxon>Globicatella</taxon>
    </lineage>
</organism>
<dbReference type="SUPFAM" id="SSF109755">
    <property type="entry name" value="PhoU-like"/>
    <property type="match status" value="1"/>
</dbReference>
<evidence type="ECO:0000256" key="7">
    <source>
        <dbReference type="PIRNR" id="PIRNR003107"/>
    </source>
</evidence>
<evidence type="ECO:0000313" key="10">
    <source>
        <dbReference type="Proteomes" id="UP000189941"/>
    </source>
</evidence>
<dbReference type="PANTHER" id="PTHR42930:SF3">
    <property type="entry name" value="PHOSPHATE-SPECIFIC TRANSPORT SYSTEM ACCESSORY PROTEIN PHOU"/>
    <property type="match status" value="1"/>
</dbReference>
<dbReference type="InterPro" id="IPR026022">
    <property type="entry name" value="PhoU_dom"/>
</dbReference>
<evidence type="ECO:0000313" key="9">
    <source>
        <dbReference type="EMBL" id="SJZ33134.1"/>
    </source>
</evidence>
<evidence type="ECO:0000256" key="1">
    <source>
        <dbReference type="ARBA" id="ARBA00004496"/>
    </source>
</evidence>
<dbReference type="PANTHER" id="PTHR42930">
    <property type="entry name" value="PHOSPHATE-SPECIFIC TRANSPORT SYSTEM ACCESSORY PROTEIN PHOU"/>
    <property type="match status" value="1"/>
</dbReference>
<feature type="domain" description="PhoU" evidence="8">
    <location>
        <begin position="17"/>
        <end position="103"/>
    </location>
</feature>
<comment type="function">
    <text evidence="7">Plays a role in the regulation of phosphate uptake.</text>
</comment>
<dbReference type="GO" id="GO:0006817">
    <property type="term" value="P:phosphate ion transport"/>
    <property type="evidence" value="ECO:0007669"/>
    <property type="project" value="UniProtKB-KW"/>
</dbReference>
<dbReference type="AlphaFoldDB" id="A0A1T4JSQ3"/>
<evidence type="ECO:0000256" key="6">
    <source>
        <dbReference type="ARBA" id="ARBA00022592"/>
    </source>
</evidence>
<evidence type="ECO:0000256" key="4">
    <source>
        <dbReference type="ARBA" id="ARBA00022448"/>
    </source>
</evidence>
<gene>
    <name evidence="9" type="ORF">SAMN02746011_00358</name>
</gene>
<comment type="similarity">
    <text evidence="2 7">Belongs to the PhoU family.</text>
</comment>
<keyword evidence="10" id="KW-1185">Reference proteome</keyword>
<dbReference type="Pfam" id="PF01895">
    <property type="entry name" value="PhoU"/>
    <property type="match status" value="2"/>
</dbReference>
<dbReference type="GO" id="GO:0030643">
    <property type="term" value="P:intracellular phosphate ion homeostasis"/>
    <property type="evidence" value="ECO:0007669"/>
    <property type="project" value="InterPro"/>
</dbReference>